<keyword evidence="2" id="KW-1185">Reference proteome</keyword>
<gene>
    <name evidence="1" type="ORF">C475_01571</name>
</gene>
<comment type="caution">
    <text evidence="1">The sequence shown here is derived from an EMBL/GenBank/DDBJ whole genome shotgun (WGS) entry which is preliminary data.</text>
</comment>
<name>M0D4J3_9EURY</name>
<organism evidence="1 2">
    <name type="scientific">Halosimplex carlsbadense 2-9-1</name>
    <dbReference type="NCBI Taxonomy" id="797114"/>
    <lineage>
        <taxon>Archaea</taxon>
        <taxon>Methanobacteriati</taxon>
        <taxon>Methanobacteriota</taxon>
        <taxon>Stenosarchaea group</taxon>
        <taxon>Halobacteria</taxon>
        <taxon>Halobacteriales</taxon>
        <taxon>Haloarculaceae</taxon>
        <taxon>Halosimplex</taxon>
    </lineage>
</organism>
<reference evidence="1 2" key="1">
    <citation type="journal article" date="2014" name="PLoS Genet.">
        <title>Phylogenetically driven sequencing of extremely halophilic archaea reveals strategies for static and dynamic osmo-response.</title>
        <authorList>
            <person name="Becker E.A."/>
            <person name="Seitzer P.M."/>
            <person name="Tritt A."/>
            <person name="Larsen D."/>
            <person name="Krusor M."/>
            <person name="Yao A.I."/>
            <person name="Wu D."/>
            <person name="Madern D."/>
            <person name="Eisen J.A."/>
            <person name="Darling A.E."/>
            <person name="Facciotti M.T."/>
        </authorList>
    </citation>
    <scope>NUCLEOTIDE SEQUENCE [LARGE SCALE GENOMIC DNA]</scope>
    <source>
        <strain evidence="1 2">2-9-1</strain>
    </source>
</reference>
<evidence type="ECO:0000313" key="2">
    <source>
        <dbReference type="Proteomes" id="UP000011626"/>
    </source>
</evidence>
<evidence type="ECO:0000313" key="1">
    <source>
        <dbReference type="EMBL" id="ELZ29597.1"/>
    </source>
</evidence>
<sequence length="76" mass="8626">MTDPSTERPERGLRVGVFGRDIAVTIVELESECRECECPRFPNSRDSSFTVDGRVPAVLFRYLDSGTHIRKLLVIE</sequence>
<dbReference type="Proteomes" id="UP000011626">
    <property type="component" value="Unassembled WGS sequence"/>
</dbReference>
<dbReference type="EMBL" id="AOIU01000005">
    <property type="protein sequence ID" value="ELZ29597.1"/>
    <property type="molecule type" value="Genomic_DNA"/>
</dbReference>
<proteinExistence type="predicted"/>
<dbReference type="AlphaFoldDB" id="M0D4J3"/>
<protein>
    <submittedName>
        <fullName evidence="1">Uncharacterized protein</fullName>
    </submittedName>
</protein>
<accession>M0D4J3</accession>